<evidence type="ECO:0000313" key="5">
    <source>
        <dbReference type="Proteomes" id="UP000261540"/>
    </source>
</evidence>
<dbReference type="KEGG" id="pki:111840456"/>
<dbReference type="STRING" id="1676925.ENSPKIP00000004241"/>
<accession>A0A3B3QFQ5</accession>
<dbReference type="GeneTree" id="ENSGT00390000003413"/>
<dbReference type="GO" id="GO:0060271">
    <property type="term" value="P:cilium assembly"/>
    <property type="evidence" value="ECO:0007669"/>
    <property type="project" value="TreeGrafter"/>
</dbReference>
<reference evidence="4" key="1">
    <citation type="submission" date="2025-05" db="UniProtKB">
        <authorList>
            <consortium name="Ensembl"/>
        </authorList>
    </citation>
    <scope>IDENTIFICATION</scope>
</reference>
<dbReference type="InterPro" id="IPR028172">
    <property type="entry name" value="FT20"/>
</dbReference>
<dbReference type="Ensembl" id="ENSPKIT00000028223.1">
    <property type="protein sequence ID" value="ENSPKIP00000004241.1"/>
    <property type="gene ID" value="ENSPKIG00000021432.1"/>
</dbReference>
<name>A0A3B3QFQ5_9TELE</name>
<evidence type="ECO:0000313" key="4">
    <source>
        <dbReference type="Ensembl" id="ENSPKIP00000004241.1"/>
    </source>
</evidence>
<dbReference type="Proteomes" id="UP000261540">
    <property type="component" value="Unplaced"/>
</dbReference>
<comment type="subcellular location">
    <subcellularLocation>
        <location evidence="1">Cell projection</location>
        <location evidence="1">Cilium</location>
    </subcellularLocation>
</comment>
<keyword evidence="2" id="KW-0175">Coiled coil</keyword>
<protein>
    <submittedName>
        <fullName evidence="4">Intraflagellar transport 20 homolog (Chlamydomonas)</fullName>
    </submittedName>
</protein>
<dbReference type="GO" id="GO:0097730">
    <property type="term" value="C:non-motile cilium"/>
    <property type="evidence" value="ECO:0007669"/>
    <property type="project" value="TreeGrafter"/>
</dbReference>
<dbReference type="GO" id="GO:0036064">
    <property type="term" value="C:ciliary basal body"/>
    <property type="evidence" value="ECO:0007669"/>
    <property type="project" value="TreeGrafter"/>
</dbReference>
<dbReference type="GO" id="GO:0005813">
    <property type="term" value="C:centrosome"/>
    <property type="evidence" value="ECO:0007669"/>
    <property type="project" value="TreeGrafter"/>
</dbReference>
<evidence type="ECO:0000256" key="3">
    <source>
        <dbReference type="ARBA" id="ARBA00023273"/>
    </source>
</evidence>
<evidence type="ECO:0000256" key="1">
    <source>
        <dbReference type="ARBA" id="ARBA00004138"/>
    </source>
</evidence>
<dbReference type="GO" id="GO:0030990">
    <property type="term" value="C:intraciliary transport particle"/>
    <property type="evidence" value="ECO:0007669"/>
    <property type="project" value="TreeGrafter"/>
</dbReference>
<dbReference type="GeneID" id="111840456"/>
<dbReference type="GO" id="GO:0005737">
    <property type="term" value="C:cytoplasm"/>
    <property type="evidence" value="ECO:0007669"/>
    <property type="project" value="TreeGrafter"/>
</dbReference>
<dbReference type="Pfam" id="PF14931">
    <property type="entry name" value="IFT20"/>
    <property type="match status" value="1"/>
</dbReference>
<dbReference type="PANTHER" id="PTHR31978">
    <property type="entry name" value="INTRAFLAGELLAR TRANSPORT PROTEIN 20 HOMOLOG"/>
    <property type="match status" value="1"/>
</dbReference>
<keyword evidence="3" id="KW-0966">Cell projection</keyword>
<dbReference type="PANTHER" id="PTHR31978:SF1">
    <property type="entry name" value="INTRAFLAGELLAR TRANSPORT PROTEIN 20 HOMOLOG"/>
    <property type="match status" value="1"/>
</dbReference>
<proteinExistence type="predicted"/>
<organism evidence="4 5">
    <name type="scientific">Paramormyrops kingsleyae</name>
    <dbReference type="NCBI Taxonomy" id="1676925"/>
    <lineage>
        <taxon>Eukaryota</taxon>
        <taxon>Metazoa</taxon>
        <taxon>Chordata</taxon>
        <taxon>Craniata</taxon>
        <taxon>Vertebrata</taxon>
        <taxon>Euteleostomi</taxon>
        <taxon>Actinopterygii</taxon>
        <taxon>Neopterygii</taxon>
        <taxon>Teleostei</taxon>
        <taxon>Osteoglossocephala</taxon>
        <taxon>Osteoglossomorpha</taxon>
        <taxon>Osteoglossiformes</taxon>
        <taxon>Mormyridae</taxon>
        <taxon>Paramormyrops</taxon>
    </lineage>
</organism>
<dbReference type="OrthoDB" id="10254896at2759"/>
<dbReference type="GO" id="GO:0097546">
    <property type="term" value="C:ciliary base"/>
    <property type="evidence" value="ECO:0007669"/>
    <property type="project" value="TreeGrafter"/>
</dbReference>
<sequence>MSKESFTEAGLQFDELSRMRVLDPDVAQSTSELKTECKEFMEKISQFQKVVNGLIKTVDELAREAETEKMKAIGARNVLKSVAKQRETQQQQIQGLIAEKKMQLERYQVEHEALCKVESEQTEFINQFVLQK</sequence>
<evidence type="ECO:0000256" key="2">
    <source>
        <dbReference type="ARBA" id="ARBA00023054"/>
    </source>
</evidence>
<dbReference type="Ensembl" id="ENSPKIT00000028232.1">
    <property type="protein sequence ID" value="ENSPKIP00000004250.1"/>
    <property type="gene ID" value="ENSPKIG00000021432.1"/>
</dbReference>
<dbReference type="GO" id="GO:0061512">
    <property type="term" value="P:protein localization to cilium"/>
    <property type="evidence" value="ECO:0007669"/>
    <property type="project" value="TreeGrafter"/>
</dbReference>
<keyword evidence="5" id="KW-1185">Reference proteome</keyword>
<dbReference type="AlphaFoldDB" id="A0A3B3QFQ5"/>
<dbReference type="RefSeq" id="XP_023661063.1">
    <property type="nucleotide sequence ID" value="XM_023805295.2"/>
</dbReference>
<dbReference type="GO" id="GO:0043005">
    <property type="term" value="C:neuron projection"/>
    <property type="evidence" value="ECO:0007669"/>
    <property type="project" value="TreeGrafter"/>
</dbReference>